<comment type="cofactor">
    <cofactor evidence="4">
        <name>Zn(2+)</name>
        <dbReference type="ChEBI" id="CHEBI:29105"/>
    </cofactor>
    <text evidence="4">Binds 1 zinc ion per subunit.</text>
</comment>
<dbReference type="GO" id="GO:0017040">
    <property type="term" value="F:N-acylsphingosine amidohydrolase activity"/>
    <property type="evidence" value="ECO:0007669"/>
    <property type="project" value="UniProtKB-UniRule"/>
</dbReference>
<evidence type="ECO:0000256" key="3">
    <source>
        <dbReference type="PIRSR" id="PIRSR606823-1"/>
    </source>
</evidence>
<keyword evidence="2 5" id="KW-0378">Hydrolase</keyword>
<dbReference type="HOGENOM" id="CLU_011300_0_1_1"/>
<dbReference type="Pfam" id="PF04734">
    <property type="entry name" value="Ceramidase_alk"/>
    <property type="match status" value="1"/>
</dbReference>
<keyword evidence="4" id="KW-0862">Zinc</keyword>
<dbReference type="GO" id="GO:0016020">
    <property type="term" value="C:membrane"/>
    <property type="evidence" value="ECO:0007669"/>
    <property type="project" value="GOC"/>
</dbReference>
<name>A0A0C2WWR4_SERVB</name>
<feature type="chain" id="PRO_5007392369" description="Neutral ceramidase" evidence="6">
    <location>
        <begin position="22"/>
        <end position="702"/>
    </location>
</feature>
<organism evidence="10 11">
    <name type="scientific">Serendipita vermifera MAFF 305830</name>
    <dbReference type="NCBI Taxonomy" id="933852"/>
    <lineage>
        <taxon>Eukaryota</taxon>
        <taxon>Fungi</taxon>
        <taxon>Dikarya</taxon>
        <taxon>Basidiomycota</taxon>
        <taxon>Agaricomycotina</taxon>
        <taxon>Agaricomycetes</taxon>
        <taxon>Sebacinales</taxon>
        <taxon>Serendipitaceae</taxon>
        <taxon>Serendipita</taxon>
    </lineage>
</organism>
<evidence type="ECO:0000259" key="7">
    <source>
        <dbReference type="Pfam" id="PF04734"/>
    </source>
</evidence>
<evidence type="ECO:0000256" key="1">
    <source>
        <dbReference type="ARBA" id="ARBA00009835"/>
    </source>
</evidence>
<accession>A0A0C2WWR4</accession>
<sequence length="702" mass="75266">MFAAALYAAALVTLYPSAALAQYLLGVGIGDITGPVTETNMMGYADTAQTDTGLHMRQRSRAFIVAESANPSNRVLLINSDIAMGDSGIRRAIVAKLSAQFPGVYSDTNIGLVGTHQHAGVGGYLENLLPQLTSLGFVRETYDAIVAGTVKAAVDAHNSLAEGSLSYGTTDILQGNINRSPSAYLANPADERAKYDHDQDKTMTVVKLKGASGDRGLLSFFPVHGTSLYQNNTLVSSDNKGMAAYLYENYVEPNKAPGNTSFVAGFIQANVGDTSPNTLGAYCNSPGKPWDGQQCEFYHSTCGNNTQECHGRGPGFQVSDFKSNYMIGDYQFQGAKTIMEQPSLNSIAGSVRSVHVYINMSNYTFTLPNGTTTHTCKPAMGYGFAGGTTDGPGLFDFKQGTTSGNAFWDIVKGAVTPEPSAEQKACHAPKPILLNTGEATFPYDWQPSIVNIQMFRMGQLVVLLVPGEFTTMAGRRLREAIKAKLVAQGILGDDATVVIAGPSNTYSHYITTREEYGVQRYEGASTIYGPSTLDAFIDIYSNLVSYLGDAAASPSSGTPPPDLTQNPLSLRTGVLWDNTPSGKSFGQVLTGPEASYTKGSTVSVKFQAATPRNNLRLERTFLTVDQQVNGNWVPYRTDSHPSTKYRWARTNGLLGHSEVTITWDIESDAPSGTYRVSYYGDSKSWTGSISAFSGSTSSFTVA</sequence>
<keyword evidence="4" id="KW-0479">Metal-binding</keyword>
<keyword evidence="11" id="KW-1185">Reference proteome</keyword>
<keyword evidence="6" id="KW-0732">Signal</keyword>
<feature type="active site" description="Nucleophile" evidence="3">
    <location>
        <position position="275"/>
    </location>
</feature>
<proteinExistence type="inferred from homology"/>
<keyword evidence="5" id="KW-0746">Sphingolipid metabolism</keyword>
<feature type="binding site" evidence="4">
    <location>
        <position position="509"/>
    </location>
    <ligand>
        <name>Zn(2+)</name>
        <dbReference type="ChEBI" id="CHEBI:29105"/>
    </ligand>
</feature>
<feature type="signal peptide" evidence="6">
    <location>
        <begin position="1"/>
        <end position="21"/>
    </location>
</feature>
<evidence type="ECO:0000256" key="5">
    <source>
        <dbReference type="RuleBase" id="RU366019"/>
    </source>
</evidence>
<dbReference type="EC" id="3.5.1.23" evidence="5"/>
<evidence type="ECO:0000256" key="4">
    <source>
        <dbReference type="PIRSR" id="PIRSR606823-2"/>
    </source>
</evidence>
<dbReference type="EMBL" id="KN824464">
    <property type="protein sequence ID" value="KIM20186.1"/>
    <property type="molecule type" value="Genomic_DNA"/>
</dbReference>
<keyword evidence="5" id="KW-0443">Lipid metabolism</keyword>
<dbReference type="STRING" id="933852.A0A0C2WWR4"/>
<evidence type="ECO:0000313" key="11">
    <source>
        <dbReference type="Proteomes" id="UP000054097"/>
    </source>
</evidence>
<dbReference type="GO" id="GO:0042759">
    <property type="term" value="P:long-chain fatty acid biosynthetic process"/>
    <property type="evidence" value="ECO:0007669"/>
    <property type="project" value="TreeGrafter"/>
</dbReference>
<dbReference type="InterPro" id="IPR038445">
    <property type="entry name" value="NCDase_C_sf"/>
</dbReference>
<dbReference type="InterPro" id="IPR031329">
    <property type="entry name" value="NEUT/ALK_ceramidase_N"/>
</dbReference>
<feature type="binding site" evidence="4">
    <location>
        <position position="468"/>
    </location>
    <ligand>
        <name>Zn(2+)</name>
        <dbReference type="ChEBI" id="CHEBI:29105"/>
    </ligand>
</feature>
<evidence type="ECO:0000313" key="9">
    <source>
        <dbReference type="EMBL" id="KIM20186.1"/>
    </source>
</evidence>
<evidence type="ECO:0000256" key="2">
    <source>
        <dbReference type="ARBA" id="ARBA00022801"/>
    </source>
</evidence>
<dbReference type="GO" id="GO:0046514">
    <property type="term" value="P:ceramide catabolic process"/>
    <property type="evidence" value="ECO:0007669"/>
    <property type="project" value="InterPro"/>
</dbReference>
<dbReference type="Gene3D" id="2.60.40.2300">
    <property type="entry name" value="Neutral/alkaline non-lysosomal ceramidase, C-terminal domain"/>
    <property type="match status" value="1"/>
</dbReference>
<dbReference type="Proteomes" id="UP000054097">
    <property type="component" value="Unassembled WGS sequence"/>
</dbReference>
<dbReference type="InterPro" id="IPR006823">
    <property type="entry name" value="Ceramidase_alk"/>
</dbReference>
<dbReference type="EMBL" id="KN824284">
    <property type="protein sequence ID" value="KIM30553.1"/>
    <property type="molecule type" value="Genomic_DNA"/>
</dbReference>
<evidence type="ECO:0000256" key="6">
    <source>
        <dbReference type="SAM" id="SignalP"/>
    </source>
</evidence>
<gene>
    <name evidence="10" type="ORF">M408DRAFT_328112</name>
    <name evidence="9" type="ORF">M408DRAFT_334090</name>
</gene>
<dbReference type="OrthoDB" id="191371at2759"/>
<protein>
    <recommendedName>
        <fullName evidence="5">Neutral ceramidase</fullName>
        <ecNumber evidence="5">3.5.1.23</ecNumber>
    </recommendedName>
</protein>
<evidence type="ECO:0000313" key="10">
    <source>
        <dbReference type="EMBL" id="KIM30553.1"/>
    </source>
</evidence>
<dbReference type="AlphaFoldDB" id="A0A0C2WWR4"/>
<feature type="domain" description="Neutral/alkaline non-lysosomal ceramidase C-terminal" evidence="8">
    <location>
        <begin position="541"/>
        <end position="701"/>
    </location>
</feature>
<reference evidence="10 11" key="1">
    <citation type="submission" date="2014-04" db="EMBL/GenBank/DDBJ databases">
        <authorList>
            <consortium name="DOE Joint Genome Institute"/>
            <person name="Kuo A."/>
            <person name="Zuccaro A."/>
            <person name="Kohler A."/>
            <person name="Nagy L.G."/>
            <person name="Floudas D."/>
            <person name="Copeland A."/>
            <person name="Barry K.W."/>
            <person name="Cichocki N."/>
            <person name="Veneault-Fourrey C."/>
            <person name="LaButti K."/>
            <person name="Lindquist E.A."/>
            <person name="Lipzen A."/>
            <person name="Lundell T."/>
            <person name="Morin E."/>
            <person name="Murat C."/>
            <person name="Sun H."/>
            <person name="Tunlid A."/>
            <person name="Henrissat B."/>
            <person name="Grigoriev I.V."/>
            <person name="Hibbett D.S."/>
            <person name="Martin F."/>
            <person name="Nordberg H.P."/>
            <person name="Cantor M.N."/>
            <person name="Hua S.X."/>
        </authorList>
    </citation>
    <scope>NUCLEOTIDE SEQUENCE [LARGE SCALE GENOMIC DNA]</scope>
    <source>
        <strain evidence="10 11">MAFF 305830</strain>
    </source>
</reference>
<dbReference type="InterPro" id="IPR031331">
    <property type="entry name" value="NEUT/ALK_ceramidase_C"/>
</dbReference>
<dbReference type="Pfam" id="PF17048">
    <property type="entry name" value="Ceramidse_alk_C"/>
    <property type="match status" value="1"/>
</dbReference>
<feature type="binding site" evidence="4">
    <location>
        <position position="116"/>
    </location>
    <ligand>
        <name>Zn(2+)</name>
        <dbReference type="ChEBI" id="CHEBI:29105"/>
    </ligand>
</feature>
<comment type="similarity">
    <text evidence="1 5">Belongs to the neutral ceramidase family.</text>
</comment>
<reference evidence="11" key="2">
    <citation type="submission" date="2015-01" db="EMBL/GenBank/DDBJ databases">
        <title>Evolutionary Origins and Diversification of the Mycorrhizal Mutualists.</title>
        <authorList>
            <consortium name="DOE Joint Genome Institute"/>
            <consortium name="Mycorrhizal Genomics Consortium"/>
            <person name="Kohler A."/>
            <person name="Kuo A."/>
            <person name="Nagy L.G."/>
            <person name="Floudas D."/>
            <person name="Copeland A."/>
            <person name="Barry K.W."/>
            <person name="Cichocki N."/>
            <person name="Veneault-Fourrey C."/>
            <person name="LaButti K."/>
            <person name="Lindquist E.A."/>
            <person name="Lipzen A."/>
            <person name="Lundell T."/>
            <person name="Morin E."/>
            <person name="Murat C."/>
            <person name="Riley R."/>
            <person name="Ohm R."/>
            <person name="Sun H."/>
            <person name="Tunlid A."/>
            <person name="Henrissat B."/>
            <person name="Grigoriev I.V."/>
            <person name="Hibbett D.S."/>
            <person name="Martin F."/>
        </authorList>
    </citation>
    <scope>NUCLEOTIDE SEQUENCE [LARGE SCALE GENOMIC DNA]</scope>
    <source>
        <strain evidence="11">MAFF 305830</strain>
    </source>
</reference>
<dbReference type="GO" id="GO:0005576">
    <property type="term" value="C:extracellular region"/>
    <property type="evidence" value="ECO:0007669"/>
    <property type="project" value="TreeGrafter"/>
</dbReference>
<dbReference type="PANTHER" id="PTHR12670:SF1">
    <property type="entry name" value="NEUTRAL CERAMIDASE"/>
    <property type="match status" value="1"/>
</dbReference>
<evidence type="ECO:0000259" key="8">
    <source>
        <dbReference type="Pfam" id="PF17048"/>
    </source>
</evidence>
<feature type="domain" description="Neutral/alkaline non-lysosomal ceramidase N-terminal" evidence="7">
    <location>
        <begin position="23"/>
        <end position="537"/>
    </location>
</feature>
<comment type="catalytic activity">
    <reaction evidence="5">
        <text>an N-acylsphing-4-enine + H2O = sphing-4-enine + a fatty acid</text>
        <dbReference type="Rhea" id="RHEA:20856"/>
        <dbReference type="ChEBI" id="CHEBI:15377"/>
        <dbReference type="ChEBI" id="CHEBI:28868"/>
        <dbReference type="ChEBI" id="CHEBI:52639"/>
        <dbReference type="ChEBI" id="CHEBI:57756"/>
        <dbReference type="EC" id="3.5.1.23"/>
    </reaction>
</comment>
<dbReference type="GO" id="GO:0046872">
    <property type="term" value="F:metal ion binding"/>
    <property type="evidence" value="ECO:0007669"/>
    <property type="project" value="UniProtKB-KW"/>
</dbReference>
<dbReference type="PANTHER" id="PTHR12670">
    <property type="entry name" value="CERAMIDASE"/>
    <property type="match status" value="1"/>
</dbReference>
<reference evidence="10" key="3">
    <citation type="submission" date="2015-02" db="EMBL/GenBank/DDBJ databases">
        <title>Evolutionary Origins and Diversification of the Mycorrhizal Mutualists.</title>
        <authorList>
            <consortium name="DOE Joint Genome Institute"/>
            <consortium name="Mycorrhizal Genomics Consortium"/>
            <person name="Kohler A."/>
            <person name="Kuo A."/>
            <person name="Nagy L.G."/>
            <person name="Floudas D."/>
            <person name="Copeland A."/>
            <person name="Barry K.W."/>
            <person name="Cichocki N."/>
            <person name="Veneault-Fourrey C."/>
            <person name="LaButti K."/>
            <person name="Lindquist E.A."/>
            <person name="Lipzen A."/>
            <person name="Lundell T."/>
            <person name="Morin E."/>
            <person name="Murat C."/>
            <person name="Riley R."/>
            <person name="Ohm R."/>
            <person name="Sun H."/>
            <person name="Tunlid A."/>
            <person name="Henrissat B."/>
            <person name="Grigoriev I.V."/>
            <person name="Hibbett D.S."/>
            <person name="Martin F."/>
        </authorList>
    </citation>
    <scope>NUCLEOTIDE SEQUENCE</scope>
    <source>
        <strain evidence="10">MAFF 305830</strain>
    </source>
</reference>
<feature type="binding site" evidence="4">
    <location>
        <position position="224"/>
    </location>
    <ligand>
        <name>Zn(2+)</name>
        <dbReference type="ChEBI" id="CHEBI:29105"/>
    </ligand>
</feature>
<dbReference type="GO" id="GO:0046512">
    <property type="term" value="P:sphingosine biosynthetic process"/>
    <property type="evidence" value="ECO:0007669"/>
    <property type="project" value="TreeGrafter"/>
</dbReference>